<protein>
    <recommendedName>
        <fullName evidence="2">Tudor domain-containing protein</fullName>
    </recommendedName>
</protein>
<dbReference type="PANTHER" id="PTHR22948">
    <property type="entry name" value="TUDOR DOMAIN CONTAINING PROTEIN"/>
    <property type="match status" value="1"/>
</dbReference>
<evidence type="ECO:0000259" key="2">
    <source>
        <dbReference type="Pfam" id="PF00567"/>
    </source>
</evidence>
<dbReference type="AlphaFoldDB" id="A7T738"/>
<reference evidence="3 4" key="1">
    <citation type="journal article" date="2007" name="Science">
        <title>Sea anemone genome reveals ancestral eumetazoan gene repertoire and genomic organization.</title>
        <authorList>
            <person name="Putnam N.H."/>
            <person name="Srivastava M."/>
            <person name="Hellsten U."/>
            <person name="Dirks B."/>
            <person name="Chapman J."/>
            <person name="Salamov A."/>
            <person name="Terry A."/>
            <person name="Shapiro H."/>
            <person name="Lindquist E."/>
            <person name="Kapitonov V.V."/>
            <person name="Jurka J."/>
            <person name="Genikhovich G."/>
            <person name="Grigoriev I.V."/>
            <person name="Lucas S.M."/>
            <person name="Steele R.E."/>
            <person name="Finnerty J.R."/>
            <person name="Technau U."/>
            <person name="Martindale M.Q."/>
            <person name="Rokhsar D.S."/>
        </authorList>
    </citation>
    <scope>NUCLEOTIDE SEQUENCE [LARGE SCALE GENOMIC DNA]</scope>
    <source>
        <strain evidence="4">CH2 X CH6</strain>
    </source>
</reference>
<feature type="non-terminal residue" evidence="3">
    <location>
        <position position="1"/>
    </location>
</feature>
<keyword evidence="4" id="KW-1185">Reference proteome</keyword>
<accession>A7T738</accession>
<sequence length="239" mass="26894">VKVRYMDHGMVQDLPLQSLVELPAQFKEIPYQAMECCLFANFLEVSLPYEAKWCFRDLTHGKDLLAKMQAKIGKLSQASQQDVNPTDNRESTLSTITTTQDYAEAFYQPDLTSDQEESGSDPPSRESPAHFYYPSVPEELPDLSEDSTSPGYRHKHGEYTTTSHEDIRAPAEGTAPKSSSAFGGSVEDIAGEDFLPVDPGCYYSVALRCPINSQRIFWASLKRTNQQNEEYNQFLSNLK</sequence>
<dbReference type="Gene3D" id="2.40.50.90">
    <property type="match status" value="1"/>
</dbReference>
<evidence type="ECO:0000313" key="3">
    <source>
        <dbReference type="EMBL" id="EDO28214.1"/>
    </source>
</evidence>
<dbReference type="InterPro" id="IPR035437">
    <property type="entry name" value="SNase_OB-fold_sf"/>
</dbReference>
<dbReference type="Pfam" id="PF00567">
    <property type="entry name" value="TUDOR"/>
    <property type="match status" value="1"/>
</dbReference>
<dbReference type="SUPFAM" id="SSF63748">
    <property type="entry name" value="Tudor/PWWP/MBT"/>
    <property type="match status" value="1"/>
</dbReference>
<dbReference type="Proteomes" id="UP000001593">
    <property type="component" value="Unassembled WGS sequence"/>
</dbReference>
<name>A7T738_NEMVE</name>
<organism evidence="3 4">
    <name type="scientific">Nematostella vectensis</name>
    <name type="common">Starlet sea anemone</name>
    <dbReference type="NCBI Taxonomy" id="45351"/>
    <lineage>
        <taxon>Eukaryota</taxon>
        <taxon>Metazoa</taxon>
        <taxon>Cnidaria</taxon>
        <taxon>Anthozoa</taxon>
        <taxon>Hexacorallia</taxon>
        <taxon>Actiniaria</taxon>
        <taxon>Edwardsiidae</taxon>
        <taxon>Nematostella</taxon>
    </lineage>
</organism>
<evidence type="ECO:0000256" key="1">
    <source>
        <dbReference type="SAM" id="MobiDB-lite"/>
    </source>
</evidence>
<dbReference type="PANTHER" id="PTHR22948:SF29">
    <property type="entry name" value="FI02030P-RELATED"/>
    <property type="match status" value="1"/>
</dbReference>
<evidence type="ECO:0000313" key="4">
    <source>
        <dbReference type="Proteomes" id="UP000001593"/>
    </source>
</evidence>
<feature type="domain" description="Tudor" evidence="2">
    <location>
        <begin position="1"/>
        <end position="38"/>
    </location>
</feature>
<dbReference type="InterPro" id="IPR050621">
    <property type="entry name" value="Tudor_domain_containing"/>
</dbReference>
<dbReference type="HOGENOM" id="CLU_1163633_0_0_1"/>
<dbReference type="EMBL" id="DS471857">
    <property type="protein sequence ID" value="EDO28214.1"/>
    <property type="molecule type" value="Genomic_DNA"/>
</dbReference>
<dbReference type="STRING" id="45351.A7T738"/>
<gene>
    <name evidence="3" type="ORF">NEMVEDRAFT_v1g223233</name>
</gene>
<dbReference type="InParanoid" id="A7T738"/>
<dbReference type="InterPro" id="IPR002999">
    <property type="entry name" value="Tudor"/>
</dbReference>
<feature type="region of interest" description="Disordered" evidence="1">
    <location>
        <begin position="111"/>
        <end position="184"/>
    </location>
</feature>
<proteinExistence type="predicted"/>